<feature type="non-terminal residue" evidence="1">
    <location>
        <position position="1"/>
    </location>
</feature>
<gene>
    <name evidence="1" type="ORF">CPELLU_LOCUS18953</name>
</gene>
<keyword evidence="2" id="KW-1185">Reference proteome</keyword>
<reference evidence="1" key="1">
    <citation type="submission" date="2021-06" db="EMBL/GenBank/DDBJ databases">
        <authorList>
            <person name="Kallberg Y."/>
            <person name="Tangrot J."/>
            <person name="Rosling A."/>
        </authorList>
    </citation>
    <scope>NUCLEOTIDE SEQUENCE</scope>
    <source>
        <strain evidence="1">FL966</strain>
    </source>
</reference>
<protein>
    <submittedName>
        <fullName evidence="1">2600_t:CDS:1</fullName>
    </submittedName>
</protein>
<dbReference type="OrthoDB" id="2417322at2759"/>
<evidence type="ECO:0000313" key="2">
    <source>
        <dbReference type="Proteomes" id="UP000789759"/>
    </source>
</evidence>
<organism evidence="1 2">
    <name type="scientific">Cetraspora pellucida</name>
    <dbReference type="NCBI Taxonomy" id="1433469"/>
    <lineage>
        <taxon>Eukaryota</taxon>
        <taxon>Fungi</taxon>
        <taxon>Fungi incertae sedis</taxon>
        <taxon>Mucoromycota</taxon>
        <taxon>Glomeromycotina</taxon>
        <taxon>Glomeromycetes</taxon>
        <taxon>Diversisporales</taxon>
        <taxon>Gigasporaceae</taxon>
        <taxon>Cetraspora</taxon>
    </lineage>
</organism>
<proteinExistence type="predicted"/>
<dbReference type="AlphaFoldDB" id="A0A9N9K6K3"/>
<evidence type="ECO:0000313" key="1">
    <source>
        <dbReference type="EMBL" id="CAG8813755.1"/>
    </source>
</evidence>
<comment type="caution">
    <text evidence="1">The sequence shown here is derived from an EMBL/GenBank/DDBJ whole genome shotgun (WGS) entry which is preliminary data.</text>
</comment>
<name>A0A9N9K6K3_9GLOM</name>
<sequence length="334" mass="38504">LELWTKSYSSTSDLESIANLYKIGLLTPIPIHTPNTVLTFWSCFNHALAANKKKMEEQLNVGAHTIKEARQHARINGYGAPSLKKPVIKRLKLKPKQTNQFENFFSDKSIVNMSSYKSDNKTGLPIMYLQDHKKALWERFHEQYPNGGLCSTCNECGYEVFSDIEVLIKAHVEDINLQKELRTEMQELRRYICHEFSKQLKITSIGVAMHDSCIGHCLYYAFGNCDQQHPIFCSNCESFFKIFDKLRKVLRLDLHNSIEEYQNKLINWMAHLACKTYLNVHVQISQAIKRYVKLGFSLNSGSDIENAIKDIAEKQKLGTIAGISNFQEWTWPTN</sequence>
<accession>A0A9N9K6K3</accession>
<feature type="non-terminal residue" evidence="1">
    <location>
        <position position="334"/>
    </location>
</feature>
<dbReference type="Proteomes" id="UP000789759">
    <property type="component" value="Unassembled WGS sequence"/>
</dbReference>
<dbReference type="EMBL" id="CAJVQA010041233">
    <property type="protein sequence ID" value="CAG8813755.1"/>
    <property type="molecule type" value="Genomic_DNA"/>
</dbReference>